<dbReference type="OMA" id="HTQANEM"/>
<dbReference type="InterPro" id="IPR012337">
    <property type="entry name" value="RNaseH-like_sf"/>
</dbReference>
<protein>
    <recommendedName>
        <fullName evidence="2">Integrase catalytic domain-containing protein</fullName>
    </recommendedName>
</protein>
<reference evidence="1" key="1">
    <citation type="submission" date="2017-05" db="UniProtKB">
        <authorList>
            <consortium name="EnsemblMetazoa"/>
        </authorList>
    </citation>
    <scope>IDENTIFICATION</scope>
</reference>
<dbReference type="Gene3D" id="3.30.420.10">
    <property type="entry name" value="Ribonuclease H-like superfamily/Ribonuclease H"/>
    <property type="match status" value="1"/>
</dbReference>
<dbReference type="AlphaFoldDB" id="A0A1X7TY83"/>
<accession>A0A1X7TY83</accession>
<evidence type="ECO:0000313" key="1">
    <source>
        <dbReference type="EnsemblMetazoa" id="Aqu2.1.20252_001"/>
    </source>
</evidence>
<dbReference type="PANTHER" id="PTHR38681">
    <property type="entry name" value="RETROVIRUS-RELATED POL POLYPROTEIN FROM TRANSPOSON 412-LIKE PROTEIN-RELATED"/>
    <property type="match status" value="1"/>
</dbReference>
<proteinExistence type="predicted"/>
<dbReference type="GO" id="GO:0003676">
    <property type="term" value="F:nucleic acid binding"/>
    <property type="evidence" value="ECO:0007669"/>
    <property type="project" value="InterPro"/>
</dbReference>
<dbReference type="PANTHER" id="PTHR38681:SF1">
    <property type="entry name" value="RETROVIRUS-RELATED POL POLYPROTEIN FROM TRANSPOSON 412-LIKE PROTEIN"/>
    <property type="match status" value="1"/>
</dbReference>
<dbReference type="InterPro" id="IPR036397">
    <property type="entry name" value="RNaseH_sf"/>
</dbReference>
<name>A0A1X7TY83_AMPQE</name>
<dbReference type="eggNOG" id="KOG0017">
    <property type="taxonomic scope" value="Eukaryota"/>
</dbReference>
<dbReference type="SUPFAM" id="SSF53098">
    <property type="entry name" value="Ribonuclease H-like"/>
    <property type="match status" value="1"/>
</dbReference>
<dbReference type="EnsemblMetazoa" id="Aqu2.1.20252_001">
    <property type="protein sequence ID" value="Aqu2.1.20252_001"/>
    <property type="gene ID" value="Aqu2.1.20252"/>
</dbReference>
<evidence type="ECO:0008006" key="2">
    <source>
        <dbReference type="Google" id="ProtNLM"/>
    </source>
</evidence>
<organism evidence="1">
    <name type="scientific">Amphimedon queenslandica</name>
    <name type="common">Sponge</name>
    <dbReference type="NCBI Taxonomy" id="400682"/>
    <lineage>
        <taxon>Eukaryota</taxon>
        <taxon>Metazoa</taxon>
        <taxon>Porifera</taxon>
        <taxon>Demospongiae</taxon>
        <taxon>Heteroscleromorpha</taxon>
        <taxon>Haplosclerida</taxon>
        <taxon>Niphatidae</taxon>
        <taxon>Amphimedon</taxon>
    </lineage>
</organism>
<dbReference type="InParanoid" id="A0A1X7TY83"/>
<dbReference type="OrthoDB" id="422540at2759"/>
<sequence length="165" mass="18339">SRFDHVNADIVGPLPPFQGYRYLLTCIDRFTRWPEALPMSDITTTTVVWTLVSGGSQFNSSLWTQLMTLLGTTHCHTTSYHPQTNSLVERFHRQLKSALKTHTGTSWTESVPIVLIGIRTALKGDVHCTAAKLVYGMSLQLPGEFFSPSIPHSIPDQTSPNSINI</sequence>